<organism evidence="8 9">
    <name type="scientific">Bifidobacterium lemurum</name>
    <dbReference type="NCBI Taxonomy" id="1603886"/>
    <lineage>
        <taxon>Bacteria</taxon>
        <taxon>Bacillati</taxon>
        <taxon>Actinomycetota</taxon>
        <taxon>Actinomycetes</taxon>
        <taxon>Bifidobacteriales</taxon>
        <taxon>Bifidobacteriaceae</taxon>
        <taxon>Bifidobacterium</taxon>
    </lineage>
</organism>
<evidence type="ECO:0000256" key="1">
    <source>
        <dbReference type="ARBA" id="ARBA00004651"/>
    </source>
</evidence>
<dbReference type="EMBL" id="MWWX01000013">
    <property type="protein sequence ID" value="OZG60719.1"/>
    <property type="molecule type" value="Genomic_DNA"/>
</dbReference>
<keyword evidence="5" id="KW-1133">Transmembrane helix</keyword>
<dbReference type="OrthoDB" id="226701at2"/>
<feature type="compositionally biased region" description="Basic and acidic residues" evidence="7">
    <location>
        <begin position="577"/>
        <end position="590"/>
    </location>
</feature>
<dbReference type="PANTHER" id="PTHR37937:SF1">
    <property type="entry name" value="CONJUGATIVE TRANSFER: DNA TRANSPORT"/>
    <property type="match status" value="1"/>
</dbReference>
<dbReference type="NCBIfam" id="NF045973">
    <property type="entry name" value="conju_CD1115"/>
    <property type="match status" value="1"/>
</dbReference>
<comment type="subcellular location">
    <subcellularLocation>
        <location evidence="1">Cell membrane</location>
        <topology evidence="1">Multi-pass membrane protein</topology>
    </subcellularLocation>
</comment>
<evidence type="ECO:0000256" key="6">
    <source>
        <dbReference type="ARBA" id="ARBA00023136"/>
    </source>
</evidence>
<dbReference type="STRING" id="1603886.GCA_001895165_02260"/>
<dbReference type="Gene3D" id="3.40.50.300">
    <property type="entry name" value="P-loop containing nucleotide triphosphate hydrolases"/>
    <property type="match status" value="1"/>
</dbReference>
<dbReference type="RefSeq" id="WP_072727094.1">
    <property type="nucleotide sequence ID" value="NZ_BDIS01000035.1"/>
</dbReference>
<evidence type="ECO:0000313" key="9">
    <source>
        <dbReference type="Proteomes" id="UP000216352"/>
    </source>
</evidence>
<keyword evidence="9" id="KW-1185">Reference proteome</keyword>
<evidence type="ECO:0000256" key="7">
    <source>
        <dbReference type="SAM" id="MobiDB-lite"/>
    </source>
</evidence>
<dbReference type="CDD" id="cd01127">
    <property type="entry name" value="TrwB_TraG_TraD_VirD4"/>
    <property type="match status" value="1"/>
</dbReference>
<dbReference type="InterPro" id="IPR027417">
    <property type="entry name" value="P-loop_NTPase"/>
</dbReference>
<feature type="region of interest" description="Disordered" evidence="7">
    <location>
        <begin position="560"/>
        <end position="590"/>
    </location>
</feature>
<evidence type="ECO:0000256" key="2">
    <source>
        <dbReference type="ARBA" id="ARBA00008806"/>
    </source>
</evidence>
<evidence type="ECO:0000256" key="4">
    <source>
        <dbReference type="ARBA" id="ARBA00022692"/>
    </source>
</evidence>
<dbReference type="Pfam" id="PF02534">
    <property type="entry name" value="T4SS-DNA_transf"/>
    <property type="match status" value="1"/>
</dbReference>
<dbReference type="GO" id="GO:0005886">
    <property type="term" value="C:plasma membrane"/>
    <property type="evidence" value="ECO:0007669"/>
    <property type="project" value="UniProtKB-SubCell"/>
</dbReference>
<name>A0A261FNK9_9BIFI</name>
<sequence>MLRKSLPIILTMLLGFWAADLMAMQIRSDIAAGSDASAMMDHLAMAFRAPLRLSLDRVDLLWGLGGACAVGLYHLYRWSMRRTYRDGEEYGSARWATSDEMAPYTDRNPSQNLQMTATEGLSLDTVGTKRNLNVLMLGSSGARKTSAYVIPNILKRTMHYACTDPKGELWDSTAATLRDAGYDTRCLDLIDLTCDTMFNPLKYIDPMKPDVSIMRLVSNLLANTDSSEAEKHSGDDFWVKSERALLTSLIAMVYYTKVDEKAGECNLNSVVDLAAKLRASEEDENMISEVDAKMLGAEEVWKIFAADEDAWDEQAARTVRGLRFAADQYRPFTQGAGETKKSIIISLGVRLAPLQVHEVREIVKDDNIGIDLIGADKSKRMAIYLKIPDEDTTFNFLAAIFYQCLFDSVFRRTRNMPDKRLPVPLHCFLDEFANVGRIPHFERLISTMRSRNVGASIILQTLGQLKSMYPKDWETITGNCDSTLFYGGGEESTTEWVSKRLGKQTIDTRETSESRGVNGSWSISHRRTGRELMLADELSKMDDDLCIFMLRGLHPFQSRKLGFDQHPTKPRSRLRHSKDWRPIETRLPSD</sequence>
<dbReference type="InterPro" id="IPR051539">
    <property type="entry name" value="T4SS-coupling_protein"/>
</dbReference>
<gene>
    <name evidence="8" type="ORF">BLEM_1688</name>
</gene>
<accession>A0A261FNK9</accession>
<dbReference type="InterPro" id="IPR003688">
    <property type="entry name" value="TraG/VirD4"/>
</dbReference>
<keyword evidence="3" id="KW-1003">Cell membrane</keyword>
<proteinExistence type="inferred from homology"/>
<dbReference type="PANTHER" id="PTHR37937">
    <property type="entry name" value="CONJUGATIVE TRANSFER: DNA TRANSPORT"/>
    <property type="match status" value="1"/>
</dbReference>
<evidence type="ECO:0000313" key="8">
    <source>
        <dbReference type="EMBL" id="OZG60719.1"/>
    </source>
</evidence>
<dbReference type="SUPFAM" id="SSF52540">
    <property type="entry name" value="P-loop containing nucleoside triphosphate hydrolases"/>
    <property type="match status" value="1"/>
</dbReference>
<comment type="caution">
    <text evidence="8">The sequence shown here is derived from an EMBL/GenBank/DDBJ whole genome shotgun (WGS) entry which is preliminary data.</text>
</comment>
<comment type="similarity">
    <text evidence="2">Belongs to the VirD4/TraG family.</text>
</comment>
<reference evidence="8 9" key="1">
    <citation type="journal article" date="2017" name="BMC Genomics">
        <title>Comparative genomic and phylogenomic analyses of the Bifidobacteriaceae family.</title>
        <authorList>
            <person name="Lugli G.A."/>
            <person name="Milani C."/>
            <person name="Turroni F."/>
            <person name="Duranti S."/>
            <person name="Mancabelli L."/>
            <person name="Mangifesta M."/>
            <person name="Ferrario C."/>
            <person name="Modesto M."/>
            <person name="Mattarelli P."/>
            <person name="Jiri K."/>
            <person name="van Sinderen D."/>
            <person name="Ventura M."/>
        </authorList>
    </citation>
    <scope>NUCLEOTIDE SEQUENCE [LARGE SCALE GENOMIC DNA]</scope>
    <source>
        <strain evidence="8 9">DSM 28807</strain>
    </source>
</reference>
<evidence type="ECO:0000256" key="5">
    <source>
        <dbReference type="ARBA" id="ARBA00022989"/>
    </source>
</evidence>
<dbReference type="Proteomes" id="UP000216352">
    <property type="component" value="Unassembled WGS sequence"/>
</dbReference>
<protein>
    <submittedName>
        <fullName evidence="8">Conjugal transfer protein TraG</fullName>
    </submittedName>
</protein>
<evidence type="ECO:0000256" key="3">
    <source>
        <dbReference type="ARBA" id="ARBA00022475"/>
    </source>
</evidence>
<keyword evidence="6" id="KW-0472">Membrane</keyword>
<keyword evidence="4" id="KW-0812">Transmembrane</keyword>
<dbReference type="AlphaFoldDB" id="A0A261FNK9"/>